<accession>A0ABS4QZ21</accession>
<dbReference type="Gene3D" id="3.30.70.1290">
    <property type="entry name" value="Transposase IS200-like"/>
    <property type="match status" value="1"/>
</dbReference>
<proteinExistence type="predicted"/>
<gene>
    <name evidence="2" type="ORF">J2Z31_001826</name>
</gene>
<dbReference type="Pfam" id="PF01797">
    <property type="entry name" value="Y1_Tnp"/>
    <property type="match status" value="1"/>
</dbReference>
<reference evidence="2 3" key="1">
    <citation type="submission" date="2021-03" db="EMBL/GenBank/DDBJ databases">
        <title>Genomic Encyclopedia of Type Strains, Phase IV (KMG-IV): sequencing the most valuable type-strain genomes for metagenomic binning, comparative biology and taxonomic classification.</title>
        <authorList>
            <person name="Goeker M."/>
        </authorList>
    </citation>
    <scope>NUCLEOTIDE SEQUENCE [LARGE SCALE GENOMIC DNA]</scope>
    <source>
        <strain evidence="2 3">DSM 13372</strain>
    </source>
</reference>
<dbReference type="Proteomes" id="UP000730739">
    <property type="component" value="Unassembled WGS sequence"/>
</dbReference>
<feature type="domain" description="Transposase IS200-like" evidence="1">
    <location>
        <begin position="7"/>
        <end position="108"/>
    </location>
</feature>
<evidence type="ECO:0000313" key="3">
    <source>
        <dbReference type="Proteomes" id="UP000730739"/>
    </source>
</evidence>
<protein>
    <submittedName>
        <fullName evidence="2">REP element-mobilizing transposase RayT</fullName>
    </submittedName>
</protein>
<evidence type="ECO:0000259" key="1">
    <source>
        <dbReference type="Pfam" id="PF01797"/>
    </source>
</evidence>
<name>A0ABS4QZ21_9HYPH</name>
<dbReference type="InterPro" id="IPR036515">
    <property type="entry name" value="Transposase_17_sf"/>
</dbReference>
<sequence>MSVKRKVYSIKLQVVYAIAYDIASLLPEEVEVIGDALRSGARKFRCDIISTSSGDRWFEAVLAAEPSFDIPKAMTSLKTVSSRAINARRGSNAGFWAPGYVVVSIGEAVNPEEAAKNLESRGIRK</sequence>
<dbReference type="InterPro" id="IPR002686">
    <property type="entry name" value="Transposase_17"/>
</dbReference>
<dbReference type="EMBL" id="JAGILA010000002">
    <property type="protein sequence ID" value="MBP2235334.1"/>
    <property type="molecule type" value="Genomic_DNA"/>
</dbReference>
<dbReference type="SUPFAM" id="SSF143422">
    <property type="entry name" value="Transposase IS200-like"/>
    <property type="match status" value="1"/>
</dbReference>
<dbReference type="RefSeq" id="WP_209601549.1">
    <property type="nucleotide sequence ID" value="NZ_JAGILA010000002.1"/>
</dbReference>
<keyword evidence="3" id="KW-1185">Reference proteome</keyword>
<comment type="caution">
    <text evidence="2">The sequence shown here is derived from an EMBL/GenBank/DDBJ whole genome shotgun (WGS) entry which is preliminary data.</text>
</comment>
<organism evidence="2 3">
    <name type="scientific">Sinorhizobium kostiense</name>
    <dbReference type="NCBI Taxonomy" id="76747"/>
    <lineage>
        <taxon>Bacteria</taxon>
        <taxon>Pseudomonadati</taxon>
        <taxon>Pseudomonadota</taxon>
        <taxon>Alphaproteobacteria</taxon>
        <taxon>Hyphomicrobiales</taxon>
        <taxon>Rhizobiaceae</taxon>
        <taxon>Sinorhizobium/Ensifer group</taxon>
        <taxon>Sinorhizobium</taxon>
    </lineage>
</organism>
<evidence type="ECO:0000313" key="2">
    <source>
        <dbReference type="EMBL" id="MBP2235334.1"/>
    </source>
</evidence>